<comment type="subcellular location">
    <subcellularLocation>
        <location evidence="1">Membrane</location>
        <topology evidence="1">Multi-pass membrane protein</topology>
    </subcellularLocation>
</comment>
<reference evidence="9" key="1">
    <citation type="submission" date="2024-06" db="EMBL/GenBank/DDBJ databases">
        <title>Draft Genome Sequences of Epichloe bromicola Strains Isolated from Elymus ciliaris.</title>
        <authorList>
            <consortium name="Epichloe bromicola genome sequencing consortium"/>
            <person name="Miura A."/>
            <person name="Imano S."/>
            <person name="Ashida A."/>
            <person name="Sato I."/>
            <person name="Chiba S."/>
            <person name="Tanaka A."/>
            <person name="Camagna M."/>
            <person name="Takemoto D."/>
        </authorList>
    </citation>
    <scope>NUCLEOTIDE SEQUENCE [LARGE SCALE GENOMIC DNA]</scope>
    <source>
        <strain evidence="9">DP</strain>
    </source>
</reference>
<sequence length="208" mass="23004">MTVILGSVAASVVGIRLVFKRFFSSKQRLETDDWTVLTAIPVGVSCMAVTIGGLAKHGLGKDMWALSQSDLTAFGLYFFISQILYITLMTQVKLTLCFFYLNLFSGATIRRLLRFAVVFHILFCASFLILMVFECAPIRYAWDRYELADSPPTEGRCISINAAGWANAAIGAASDICLLGMPLSQVQRLKLHWKKKIGVALMFLTGAM</sequence>
<dbReference type="PANTHER" id="PTHR33048">
    <property type="entry name" value="PTH11-LIKE INTEGRAL MEMBRANE PROTEIN (AFU_ORTHOLOGUE AFUA_5G11245)"/>
    <property type="match status" value="1"/>
</dbReference>
<feature type="transmembrane region" description="Helical" evidence="6">
    <location>
        <begin position="35"/>
        <end position="55"/>
    </location>
</feature>
<dbReference type="Proteomes" id="UP001562357">
    <property type="component" value="Unassembled WGS sequence"/>
</dbReference>
<protein>
    <recommendedName>
        <fullName evidence="7">Rhodopsin domain-containing protein</fullName>
    </recommendedName>
</protein>
<keyword evidence="3 6" id="KW-1133">Transmembrane helix</keyword>
<keyword evidence="9" id="KW-1185">Reference proteome</keyword>
<dbReference type="InterPro" id="IPR049326">
    <property type="entry name" value="Rhodopsin_dom_fungi"/>
</dbReference>
<evidence type="ECO:0000313" key="8">
    <source>
        <dbReference type="EMBL" id="GAB0137611.1"/>
    </source>
</evidence>
<name>A0ABQ0CVZ2_9HYPO</name>
<evidence type="ECO:0000256" key="1">
    <source>
        <dbReference type="ARBA" id="ARBA00004141"/>
    </source>
</evidence>
<evidence type="ECO:0000256" key="6">
    <source>
        <dbReference type="SAM" id="Phobius"/>
    </source>
</evidence>
<keyword evidence="2 6" id="KW-0812">Transmembrane</keyword>
<feature type="transmembrane region" description="Helical" evidence="6">
    <location>
        <begin position="6"/>
        <end position="23"/>
    </location>
</feature>
<evidence type="ECO:0000256" key="2">
    <source>
        <dbReference type="ARBA" id="ARBA00022692"/>
    </source>
</evidence>
<dbReference type="PANTHER" id="PTHR33048:SF143">
    <property type="entry name" value="EXTRACELLULAR MEMBRANE PROTEIN CFEM DOMAIN-CONTAINING PROTEIN-RELATED"/>
    <property type="match status" value="1"/>
</dbReference>
<feature type="transmembrane region" description="Helical" evidence="6">
    <location>
        <begin position="113"/>
        <end position="133"/>
    </location>
</feature>
<gene>
    <name evidence="8" type="primary">g5868</name>
    <name evidence="8" type="ORF">EsDP_00005868</name>
</gene>
<dbReference type="EMBL" id="BAAFGZ010000297">
    <property type="protein sequence ID" value="GAB0137611.1"/>
    <property type="molecule type" value="Genomic_DNA"/>
</dbReference>
<evidence type="ECO:0000256" key="3">
    <source>
        <dbReference type="ARBA" id="ARBA00022989"/>
    </source>
</evidence>
<keyword evidence="4 6" id="KW-0472">Membrane</keyword>
<evidence type="ECO:0000256" key="4">
    <source>
        <dbReference type="ARBA" id="ARBA00023136"/>
    </source>
</evidence>
<feature type="domain" description="Rhodopsin" evidence="7">
    <location>
        <begin position="21"/>
        <end position="207"/>
    </location>
</feature>
<accession>A0ABQ0CVZ2</accession>
<evidence type="ECO:0000313" key="9">
    <source>
        <dbReference type="Proteomes" id="UP001562357"/>
    </source>
</evidence>
<evidence type="ECO:0000256" key="5">
    <source>
        <dbReference type="ARBA" id="ARBA00038359"/>
    </source>
</evidence>
<organism evidence="8 9">
    <name type="scientific">Epichloe bromicola</name>
    <dbReference type="NCBI Taxonomy" id="79588"/>
    <lineage>
        <taxon>Eukaryota</taxon>
        <taxon>Fungi</taxon>
        <taxon>Dikarya</taxon>
        <taxon>Ascomycota</taxon>
        <taxon>Pezizomycotina</taxon>
        <taxon>Sordariomycetes</taxon>
        <taxon>Hypocreomycetidae</taxon>
        <taxon>Hypocreales</taxon>
        <taxon>Clavicipitaceae</taxon>
        <taxon>Epichloe</taxon>
    </lineage>
</organism>
<feature type="transmembrane region" description="Helical" evidence="6">
    <location>
        <begin position="75"/>
        <end position="101"/>
    </location>
</feature>
<dbReference type="InterPro" id="IPR052337">
    <property type="entry name" value="SAT4-like"/>
</dbReference>
<evidence type="ECO:0000259" key="7">
    <source>
        <dbReference type="Pfam" id="PF20684"/>
    </source>
</evidence>
<proteinExistence type="inferred from homology"/>
<comment type="similarity">
    <text evidence="5">Belongs to the SAT4 family.</text>
</comment>
<dbReference type="Pfam" id="PF20684">
    <property type="entry name" value="Fung_rhodopsin"/>
    <property type="match status" value="1"/>
</dbReference>
<comment type="caution">
    <text evidence="8">The sequence shown here is derived from an EMBL/GenBank/DDBJ whole genome shotgun (WGS) entry which is preliminary data.</text>
</comment>